<keyword evidence="2" id="KW-1185">Reference proteome</keyword>
<organism evidence="1 2">
    <name type="scientific">Bifidobacterium vansinderenii</name>
    <dbReference type="NCBI Taxonomy" id="1984871"/>
    <lineage>
        <taxon>Bacteria</taxon>
        <taxon>Bacillati</taxon>
        <taxon>Actinomycetota</taxon>
        <taxon>Actinomycetes</taxon>
        <taxon>Bifidobacteriales</taxon>
        <taxon>Bifidobacteriaceae</taxon>
        <taxon>Bifidobacterium</taxon>
    </lineage>
</organism>
<name>A0A229VUU3_9BIFI</name>
<comment type="caution">
    <text evidence="1">The sequence shown here is derived from an EMBL/GenBank/DDBJ whole genome shotgun (WGS) entry which is preliminary data.</text>
</comment>
<dbReference type="Proteomes" id="UP000215433">
    <property type="component" value="Unassembled WGS sequence"/>
</dbReference>
<protein>
    <submittedName>
        <fullName evidence="1">Uncharacterized protein</fullName>
    </submittedName>
</protein>
<gene>
    <name evidence="1" type="ORF">Tam10B_2414</name>
</gene>
<dbReference type="AlphaFoldDB" id="A0A229VUU3"/>
<proteinExistence type="predicted"/>
<reference evidence="1 2" key="1">
    <citation type="submission" date="2017-05" db="EMBL/GenBank/DDBJ databases">
        <title>Bifidobacterium vansinderenii sp. nov.</title>
        <authorList>
            <person name="Lugli G.A."/>
            <person name="Duranti S."/>
            <person name="Mangifesta M."/>
        </authorList>
    </citation>
    <scope>NUCLEOTIDE SEQUENCE [LARGE SCALE GENOMIC DNA]</scope>
    <source>
        <strain evidence="1 2">Tam10B</strain>
    </source>
</reference>
<evidence type="ECO:0000313" key="2">
    <source>
        <dbReference type="Proteomes" id="UP000215433"/>
    </source>
</evidence>
<dbReference type="EMBL" id="NEWD01000041">
    <property type="protein sequence ID" value="OXM99392.1"/>
    <property type="molecule type" value="Genomic_DNA"/>
</dbReference>
<dbReference type="RefSeq" id="WP_093961505.1">
    <property type="nucleotide sequence ID" value="NZ_NEWD01000041.1"/>
</dbReference>
<sequence length="157" mass="19194">MRIEIRENSYERFTFEDTSTIKLERKLGNVLNKIQFVSDRARERAEQRKQEEIERKERARRLEELRRRAAQYRQWMDTLDRLRADIVRHKEFEETVALLRRALADRIVDAPDAGRLADYLSWAETYLRDSNPFRHIPLPTEGIPEMSYDEWIRWKER</sequence>
<accession>A0A229VUU3</accession>
<dbReference type="OrthoDB" id="3989267at2"/>
<evidence type="ECO:0000313" key="1">
    <source>
        <dbReference type="EMBL" id="OXM99392.1"/>
    </source>
</evidence>